<accession>A0ABV4E315</accession>
<dbReference type="InterPro" id="IPR045644">
    <property type="entry name" value="DUF6404"/>
</dbReference>
<keyword evidence="3" id="KW-1185">Reference proteome</keyword>
<protein>
    <submittedName>
        <fullName evidence="2">DUF6404 family protein</fullName>
    </submittedName>
</protein>
<name>A0ABV4E315_9GAMM</name>
<feature type="transmembrane region" description="Helical" evidence="1">
    <location>
        <begin position="82"/>
        <end position="106"/>
    </location>
</feature>
<keyword evidence="1" id="KW-1133">Transmembrane helix</keyword>
<keyword evidence="1" id="KW-0472">Membrane</keyword>
<organism evidence="2 3">
    <name type="scientific">Erwinia aeris</name>
    <dbReference type="NCBI Taxonomy" id="3239803"/>
    <lineage>
        <taxon>Bacteria</taxon>
        <taxon>Pseudomonadati</taxon>
        <taxon>Pseudomonadota</taxon>
        <taxon>Gammaproteobacteria</taxon>
        <taxon>Enterobacterales</taxon>
        <taxon>Erwiniaceae</taxon>
        <taxon>Erwinia</taxon>
    </lineage>
</organism>
<proteinExistence type="predicted"/>
<gene>
    <name evidence="2" type="ORF">AB6T85_02530</name>
</gene>
<evidence type="ECO:0000256" key="1">
    <source>
        <dbReference type="SAM" id="Phobius"/>
    </source>
</evidence>
<evidence type="ECO:0000313" key="2">
    <source>
        <dbReference type="EMBL" id="MEY8769318.1"/>
    </source>
</evidence>
<sequence>MKSSPIFDGKKRRAFAMMRAKGMWHSTYAPPCHRLLWNLGFKVAPPPLSPFMTNLFSFTIVYTPFWGIVMWFVFWKAQYVDLLSASITILSAGLLFSLVMSVFQLWRKKANHLPEWEQI</sequence>
<dbReference type="EMBL" id="JBGFFX010000001">
    <property type="protein sequence ID" value="MEY8769318.1"/>
    <property type="molecule type" value="Genomic_DNA"/>
</dbReference>
<dbReference type="Pfam" id="PF19942">
    <property type="entry name" value="DUF6404"/>
    <property type="match status" value="1"/>
</dbReference>
<evidence type="ECO:0000313" key="3">
    <source>
        <dbReference type="Proteomes" id="UP001565243"/>
    </source>
</evidence>
<reference evidence="2 3" key="1">
    <citation type="submission" date="2024-07" db="EMBL/GenBank/DDBJ databases">
        <authorList>
            <person name="Hebao G."/>
        </authorList>
    </citation>
    <scope>NUCLEOTIDE SEQUENCE [LARGE SCALE GENOMIC DNA]</scope>
    <source>
        <strain evidence="2 3">ACCC 02193</strain>
    </source>
</reference>
<comment type="caution">
    <text evidence="2">The sequence shown here is derived from an EMBL/GenBank/DDBJ whole genome shotgun (WGS) entry which is preliminary data.</text>
</comment>
<feature type="transmembrane region" description="Helical" evidence="1">
    <location>
        <begin position="55"/>
        <end position="75"/>
    </location>
</feature>
<dbReference type="RefSeq" id="WP_301250821.1">
    <property type="nucleotide sequence ID" value="NZ_JBGFFX010000001.1"/>
</dbReference>
<dbReference type="Proteomes" id="UP001565243">
    <property type="component" value="Unassembled WGS sequence"/>
</dbReference>
<keyword evidence="1" id="KW-0812">Transmembrane</keyword>